<organism evidence="7 8">
    <name type="scientific">Staphylococcus caprae</name>
    <dbReference type="NCBI Taxonomy" id="29380"/>
    <lineage>
        <taxon>Bacteria</taxon>
        <taxon>Bacillati</taxon>
        <taxon>Bacillota</taxon>
        <taxon>Bacilli</taxon>
        <taxon>Bacillales</taxon>
        <taxon>Staphylococcaceae</taxon>
        <taxon>Staphylococcus</taxon>
    </lineage>
</organism>
<proteinExistence type="predicted"/>
<evidence type="ECO:0000259" key="6">
    <source>
        <dbReference type="Pfam" id="PF01494"/>
    </source>
</evidence>
<gene>
    <name evidence="7" type="ORF">JMUB590_0362</name>
</gene>
<dbReference type="PANTHER" id="PTHR46972:SF1">
    <property type="entry name" value="FAD DEPENDENT OXIDOREDUCTASE DOMAIN-CONTAINING PROTEIN"/>
    <property type="match status" value="1"/>
</dbReference>
<protein>
    <submittedName>
        <fullName evidence="7">Monooxygenase</fullName>
    </submittedName>
</protein>
<dbReference type="PRINTS" id="PR00420">
    <property type="entry name" value="RNGMNOXGNASE"/>
</dbReference>
<dbReference type="GO" id="GO:0004497">
    <property type="term" value="F:monooxygenase activity"/>
    <property type="evidence" value="ECO:0007669"/>
    <property type="project" value="UniProtKB-KW"/>
</dbReference>
<accession>A0ABM7FMZ0</accession>
<feature type="domain" description="FAD-binding" evidence="6">
    <location>
        <begin position="8"/>
        <end position="330"/>
    </location>
</feature>
<keyword evidence="8" id="KW-1185">Reference proteome</keyword>
<sequence>MNIKDVKKVGIIGGGPGGLMLGLLLQQQGFEVSIFEKAGLDVNRDRGGSLDIHEESGQLPLKEAGMIHRFRELARFEGEDTRVLDKDGKVYYEETADPEVEGGRPEIDRGELCDIISEQLKEGTVVYGKTFESLTRLDDGQVKVSFVEGDTATFDFVVGADGAFSKVRPYLANVDVEYNGISMVELNVEDVYNQYPDLAEFNKHGKMMAFGDHKAILGQVNGDGRIKVYMSYQMDYDEFDKFKGMNKSEIKEQLLNDFGDWHPELKKYIEYAGDDILLRRIYKLPIGFKWENQPNVTLIGDAAHLMSPFAGEGVNMAFYDAYLLAEALKENDELQMALKEYEDNMYEASEQSARESQANLEEMFGDNAAQKFGDFFNQIGELFEEHQSHK</sequence>
<keyword evidence="4 7" id="KW-0503">Monooxygenase</keyword>
<dbReference type="PANTHER" id="PTHR46972">
    <property type="entry name" value="MONOOXYGENASE ASQM-RELATED"/>
    <property type="match status" value="1"/>
</dbReference>
<evidence type="ECO:0000256" key="5">
    <source>
        <dbReference type="SAM" id="Coils"/>
    </source>
</evidence>
<dbReference type="Proteomes" id="UP000274772">
    <property type="component" value="Chromosome"/>
</dbReference>
<evidence type="ECO:0000313" key="8">
    <source>
        <dbReference type="Proteomes" id="UP000274772"/>
    </source>
</evidence>
<dbReference type="EMBL" id="AP018586">
    <property type="protein sequence ID" value="BBD91472.1"/>
    <property type="molecule type" value="Genomic_DNA"/>
</dbReference>
<evidence type="ECO:0000313" key="7">
    <source>
        <dbReference type="EMBL" id="BBD91472.1"/>
    </source>
</evidence>
<evidence type="ECO:0000256" key="3">
    <source>
        <dbReference type="ARBA" id="ARBA00023002"/>
    </source>
</evidence>
<evidence type="ECO:0000256" key="2">
    <source>
        <dbReference type="ARBA" id="ARBA00022827"/>
    </source>
</evidence>
<evidence type="ECO:0000256" key="1">
    <source>
        <dbReference type="ARBA" id="ARBA00022630"/>
    </source>
</evidence>
<dbReference type="SUPFAM" id="SSF51905">
    <property type="entry name" value="FAD/NAD(P)-binding domain"/>
    <property type="match status" value="1"/>
</dbReference>
<evidence type="ECO:0000256" key="4">
    <source>
        <dbReference type="ARBA" id="ARBA00023033"/>
    </source>
</evidence>
<dbReference type="InterPro" id="IPR036188">
    <property type="entry name" value="FAD/NAD-bd_sf"/>
</dbReference>
<dbReference type="Gene3D" id="3.50.50.60">
    <property type="entry name" value="FAD/NAD(P)-binding domain"/>
    <property type="match status" value="1"/>
</dbReference>
<dbReference type="RefSeq" id="WP_037541700.1">
    <property type="nucleotide sequence ID" value="NZ_AP018586.1"/>
</dbReference>
<dbReference type="GeneID" id="58050136"/>
<keyword evidence="5" id="KW-0175">Coiled coil</keyword>
<keyword evidence="2" id="KW-0274">FAD</keyword>
<dbReference type="Pfam" id="PF01494">
    <property type="entry name" value="FAD_binding_3"/>
    <property type="match status" value="1"/>
</dbReference>
<feature type="coiled-coil region" evidence="5">
    <location>
        <begin position="324"/>
        <end position="351"/>
    </location>
</feature>
<name>A0ABM7FMZ0_9STAP</name>
<keyword evidence="1" id="KW-0285">Flavoprotein</keyword>
<dbReference type="InterPro" id="IPR002938">
    <property type="entry name" value="FAD-bd"/>
</dbReference>
<reference evidence="7 8" key="1">
    <citation type="submission" date="2018-05" db="EMBL/GenBank/DDBJ databases">
        <title>Complete genome sequencing of three human clinical isolates of Staphylococcus caprae reveals virulence factors similar to those of S. epidermidis and S. capitis.</title>
        <authorList>
            <person name="Watanabe S."/>
            <person name="Cui L."/>
        </authorList>
    </citation>
    <scope>NUCLEOTIDE SEQUENCE [LARGE SCALE GENOMIC DNA]</scope>
    <source>
        <strain evidence="7 8">JMUB590</strain>
    </source>
</reference>
<keyword evidence="3" id="KW-0560">Oxidoreductase</keyword>